<evidence type="ECO:0008006" key="5">
    <source>
        <dbReference type="Google" id="ProtNLM"/>
    </source>
</evidence>
<organism evidence="3 4">
    <name type="scientific">Halovenus salina</name>
    <dbReference type="NCBI Taxonomy" id="1510225"/>
    <lineage>
        <taxon>Archaea</taxon>
        <taxon>Methanobacteriati</taxon>
        <taxon>Methanobacteriota</taxon>
        <taxon>Stenosarchaea group</taxon>
        <taxon>Halobacteria</taxon>
        <taxon>Halobacteriales</taxon>
        <taxon>Haloarculaceae</taxon>
        <taxon>Halovenus</taxon>
    </lineage>
</organism>
<dbReference type="Pfam" id="PF25932">
    <property type="entry name" value="DUF7977"/>
    <property type="match status" value="1"/>
</dbReference>
<dbReference type="GeneID" id="76628845"/>
<feature type="transmembrane region" description="Helical" evidence="2">
    <location>
        <begin position="35"/>
        <end position="57"/>
    </location>
</feature>
<evidence type="ECO:0000313" key="4">
    <source>
        <dbReference type="Proteomes" id="UP001596445"/>
    </source>
</evidence>
<dbReference type="RefSeq" id="WP_267162757.1">
    <property type="nucleotide sequence ID" value="NZ_CP112972.1"/>
</dbReference>
<dbReference type="Proteomes" id="UP001596445">
    <property type="component" value="Unassembled WGS sequence"/>
</dbReference>
<dbReference type="AlphaFoldDB" id="A0ABD5VYR0"/>
<keyword evidence="2" id="KW-1133">Transmembrane helix</keyword>
<name>A0ABD5VYR0_9EURY</name>
<accession>A0ABD5VYR0</accession>
<reference evidence="3 4" key="1">
    <citation type="journal article" date="2019" name="Int. J. Syst. Evol. Microbiol.">
        <title>The Global Catalogue of Microorganisms (GCM) 10K type strain sequencing project: providing services to taxonomists for standard genome sequencing and annotation.</title>
        <authorList>
            <consortium name="The Broad Institute Genomics Platform"/>
            <consortium name="The Broad Institute Genome Sequencing Center for Infectious Disease"/>
            <person name="Wu L."/>
            <person name="Ma J."/>
        </authorList>
    </citation>
    <scope>NUCLEOTIDE SEQUENCE [LARGE SCALE GENOMIC DNA]</scope>
    <source>
        <strain evidence="3 4">JCM 30072</strain>
    </source>
</reference>
<proteinExistence type="predicted"/>
<protein>
    <recommendedName>
        <fullName evidence="5">Cox cluster protein</fullName>
    </recommendedName>
</protein>
<sequence>MTDEPAETTDDSPGGGREPPEYPSYRPPDQDSFDWRGWLLVGVVVFSFLVVPAAVLYLPYAQDLIARVGISWRQAYLTLPMIPAILLGAVSIWAAVSSRKEN</sequence>
<dbReference type="InterPro" id="IPR058283">
    <property type="entry name" value="DUF7977"/>
</dbReference>
<evidence type="ECO:0000256" key="1">
    <source>
        <dbReference type="SAM" id="MobiDB-lite"/>
    </source>
</evidence>
<gene>
    <name evidence="3" type="ORF">ACFQQG_01165</name>
</gene>
<dbReference type="EMBL" id="JBHSZI010000001">
    <property type="protein sequence ID" value="MFC7057033.1"/>
    <property type="molecule type" value="Genomic_DNA"/>
</dbReference>
<feature type="transmembrane region" description="Helical" evidence="2">
    <location>
        <begin position="77"/>
        <end position="96"/>
    </location>
</feature>
<feature type="region of interest" description="Disordered" evidence="1">
    <location>
        <begin position="1"/>
        <end position="28"/>
    </location>
</feature>
<feature type="compositionally biased region" description="Acidic residues" evidence="1">
    <location>
        <begin position="1"/>
        <end position="10"/>
    </location>
</feature>
<keyword evidence="2" id="KW-0472">Membrane</keyword>
<keyword evidence="2" id="KW-0812">Transmembrane</keyword>
<keyword evidence="4" id="KW-1185">Reference proteome</keyword>
<evidence type="ECO:0000256" key="2">
    <source>
        <dbReference type="SAM" id="Phobius"/>
    </source>
</evidence>
<comment type="caution">
    <text evidence="3">The sequence shown here is derived from an EMBL/GenBank/DDBJ whole genome shotgun (WGS) entry which is preliminary data.</text>
</comment>
<evidence type="ECO:0000313" key="3">
    <source>
        <dbReference type="EMBL" id="MFC7057033.1"/>
    </source>
</evidence>